<feature type="compositionally biased region" description="Basic residues" evidence="1">
    <location>
        <begin position="1"/>
        <end position="12"/>
    </location>
</feature>
<accession>A0A218XJ76</accession>
<feature type="region of interest" description="Disordered" evidence="1">
    <location>
        <begin position="1"/>
        <end position="132"/>
    </location>
</feature>
<reference evidence="3" key="1">
    <citation type="journal article" date="2017" name="Plant J.">
        <title>The pomegranate (Punica granatum L.) genome and the genomics of punicalagin biosynthesis.</title>
        <authorList>
            <person name="Qin G."/>
            <person name="Xu C."/>
            <person name="Ming R."/>
            <person name="Tang H."/>
            <person name="Guyot R."/>
            <person name="Kramer E.M."/>
            <person name="Hu Y."/>
            <person name="Yi X."/>
            <person name="Qi Y."/>
            <person name="Xu X."/>
            <person name="Gao Z."/>
            <person name="Pan H."/>
            <person name="Jian J."/>
            <person name="Tian Y."/>
            <person name="Yue Z."/>
            <person name="Xu Y."/>
        </authorList>
    </citation>
    <scope>NUCLEOTIDE SEQUENCE [LARGE SCALE GENOMIC DNA]</scope>
    <source>
        <strain evidence="3">cv. Dabenzi</strain>
    </source>
</reference>
<dbReference type="EMBL" id="MTKT01001287">
    <property type="protein sequence ID" value="OWM85013.1"/>
    <property type="molecule type" value="Genomic_DNA"/>
</dbReference>
<name>A0A218XJ76_PUNGR</name>
<evidence type="ECO:0000313" key="2">
    <source>
        <dbReference type="EMBL" id="OWM85013.1"/>
    </source>
</evidence>
<dbReference type="AlphaFoldDB" id="A0A218XJ76"/>
<feature type="compositionally biased region" description="Polar residues" evidence="1">
    <location>
        <begin position="14"/>
        <end position="28"/>
    </location>
</feature>
<organism evidence="2 3">
    <name type="scientific">Punica granatum</name>
    <name type="common">Pomegranate</name>
    <dbReference type="NCBI Taxonomy" id="22663"/>
    <lineage>
        <taxon>Eukaryota</taxon>
        <taxon>Viridiplantae</taxon>
        <taxon>Streptophyta</taxon>
        <taxon>Embryophyta</taxon>
        <taxon>Tracheophyta</taxon>
        <taxon>Spermatophyta</taxon>
        <taxon>Magnoliopsida</taxon>
        <taxon>eudicotyledons</taxon>
        <taxon>Gunneridae</taxon>
        <taxon>Pentapetalae</taxon>
        <taxon>rosids</taxon>
        <taxon>malvids</taxon>
        <taxon>Myrtales</taxon>
        <taxon>Lythraceae</taxon>
        <taxon>Punica</taxon>
    </lineage>
</organism>
<protein>
    <submittedName>
        <fullName evidence="2">Uncharacterized protein</fullName>
    </submittedName>
</protein>
<sequence>MVVGRHGRKLRGSRASSTVTRGYPGSNQGKKGGKGSHFDILEDLEENEVAGEEDWIGQGDELNVDSSRNIEEEHRTTPVARQNWKGKDAESSPSFSFEHAGSKSRHSYGSSSTALRRVNHSSASLSRESVNLKDPVKEVTTVSTSGVVGLAINAGARTVMQSSLSSHPVLIQLDLDPGDSGSLDTKVAETQDLMVMDGRLEPPLDD</sequence>
<dbReference type="Proteomes" id="UP000197138">
    <property type="component" value="Unassembled WGS sequence"/>
</dbReference>
<feature type="compositionally biased region" description="Acidic residues" evidence="1">
    <location>
        <begin position="41"/>
        <end position="55"/>
    </location>
</feature>
<evidence type="ECO:0000313" key="3">
    <source>
        <dbReference type="Proteomes" id="UP000197138"/>
    </source>
</evidence>
<comment type="caution">
    <text evidence="2">The sequence shown here is derived from an EMBL/GenBank/DDBJ whole genome shotgun (WGS) entry which is preliminary data.</text>
</comment>
<evidence type="ECO:0000256" key="1">
    <source>
        <dbReference type="SAM" id="MobiDB-lite"/>
    </source>
</evidence>
<gene>
    <name evidence="2" type="ORF">CDL15_Pgr027800</name>
</gene>
<proteinExistence type="predicted"/>
<feature type="compositionally biased region" description="Polar residues" evidence="1">
    <location>
        <begin position="120"/>
        <end position="129"/>
    </location>
</feature>